<reference evidence="1 2" key="1">
    <citation type="submission" date="2024-01" db="EMBL/GenBank/DDBJ databases">
        <title>Genome assemblies of Stephania.</title>
        <authorList>
            <person name="Yang L."/>
        </authorList>
    </citation>
    <scope>NUCLEOTIDE SEQUENCE [LARGE SCALE GENOMIC DNA]</scope>
    <source>
        <strain evidence="1">YNDBR</strain>
        <tissue evidence="1">Leaf</tissue>
    </source>
</reference>
<name>A0AAP0Q6D3_9MAGN</name>
<organism evidence="1 2">
    <name type="scientific">Stephania yunnanensis</name>
    <dbReference type="NCBI Taxonomy" id="152371"/>
    <lineage>
        <taxon>Eukaryota</taxon>
        <taxon>Viridiplantae</taxon>
        <taxon>Streptophyta</taxon>
        <taxon>Embryophyta</taxon>
        <taxon>Tracheophyta</taxon>
        <taxon>Spermatophyta</taxon>
        <taxon>Magnoliopsida</taxon>
        <taxon>Ranunculales</taxon>
        <taxon>Menispermaceae</taxon>
        <taxon>Menispermoideae</taxon>
        <taxon>Cissampelideae</taxon>
        <taxon>Stephania</taxon>
    </lineage>
</organism>
<evidence type="ECO:0000313" key="1">
    <source>
        <dbReference type="EMBL" id="KAK9169195.1"/>
    </source>
</evidence>
<dbReference type="Proteomes" id="UP001420932">
    <property type="component" value="Unassembled WGS sequence"/>
</dbReference>
<protein>
    <submittedName>
        <fullName evidence="1">Uncharacterized protein</fullName>
    </submittedName>
</protein>
<accession>A0AAP0Q6D3</accession>
<sequence length="115" mass="13940">MELDGSRNGHCDQNGSHHLKGECFNHRIHTFSWNELNGTKIYNYYYFLWHISYWTSLHELMEFIYELQILFHDVVSKECSLSCLLNYESYLYVLLYLELVYIPFTNKNHVSITFR</sequence>
<gene>
    <name evidence="1" type="ORF">Syun_001335</name>
</gene>
<evidence type="ECO:0000313" key="2">
    <source>
        <dbReference type="Proteomes" id="UP001420932"/>
    </source>
</evidence>
<keyword evidence="2" id="KW-1185">Reference proteome</keyword>
<dbReference type="AlphaFoldDB" id="A0AAP0Q6D3"/>
<comment type="caution">
    <text evidence="1">The sequence shown here is derived from an EMBL/GenBank/DDBJ whole genome shotgun (WGS) entry which is preliminary data.</text>
</comment>
<dbReference type="EMBL" id="JBBNAF010000001">
    <property type="protein sequence ID" value="KAK9169195.1"/>
    <property type="molecule type" value="Genomic_DNA"/>
</dbReference>
<proteinExistence type="predicted"/>